<reference evidence="1 2" key="1">
    <citation type="submission" date="2018-10" db="EMBL/GenBank/DDBJ databases">
        <title>Draft Genome Sequence of Bacteroides sp. KCTC 15687.</title>
        <authorList>
            <person name="Yu S.Y."/>
            <person name="Kim J.S."/>
            <person name="Oh B.S."/>
            <person name="Park S.H."/>
            <person name="Kang S.W."/>
            <person name="Park J.E."/>
            <person name="Choi S.H."/>
            <person name="Han K.I."/>
            <person name="Lee K.C."/>
            <person name="Eom M.K."/>
            <person name="Suh M.K."/>
            <person name="Lee D.H."/>
            <person name="Yoon H."/>
            <person name="Kim B."/>
            <person name="Yang S.J."/>
            <person name="Lee J.S."/>
            <person name="Lee J.H."/>
        </authorList>
    </citation>
    <scope>NUCLEOTIDE SEQUENCE [LARGE SCALE GENOMIC DNA]</scope>
    <source>
        <strain evidence="1 2">KCTC 15687</strain>
    </source>
</reference>
<proteinExistence type="predicted"/>
<accession>A0A401LWT3</accession>
<dbReference type="EMBL" id="BHWB01000008">
    <property type="protein sequence ID" value="GCB35981.1"/>
    <property type="molecule type" value="Genomic_DNA"/>
</dbReference>
<evidence type="ECO:0000313" key="1">
    <source>
        <dbReference type="EMBL" id="GCB35981.1"/>
    </source>
</evidence>
<organism evidence="1 2">
    <name type="scientific">Bacteroides faecalis</name>
    <dbReference type="NCBI Taxonomy" id="2447885"/>
    <lineage>
        <taxon>Bacteria</taxon>
        <taxon>Pseudomonadati</taxon>
        <taxon>Bacteroidota</taxon>
        <taxon>Bacteroidia</taxon>
        <taxon>Bacteroidales</taxon>
        <taxon>Bacteroidaceae</taxon>
        <taxon>Bacteroides</taxon>
    </lineage>
</organism>
<dbReference type="AlphaFoldDB" id="A0A401LWT3"/>
<comment type="caution">
    <text evidence="1">The sequence shown here is derived from an EMBL/GenBank/DDBJ whole genome shotgun (WGS) entry which is preliminary data.</text>
</comment>
<protein>
    <submittedName>
        <fullName evidence="1">Uncharacterized protein</fullName>
    </submittedName>
</protein>
<dbReference type="Proteomes" id="UP000288079">
    <property type="component" value="Unassembled WGS sequence"/>
</dbReference>
<name>A0A401LWT3_9BACE</name>
<keyword evidence="2" id="KW-1185">Reference proteome</keyword>
<evidence type="ECO:0000313" key="2">
    <source>
        <dbReference type="Proteomes" id="UP000288079"/>
    </source>
</evidence>
<gene>
    <name evidence="1" type="ORF">KGMB02408_29260</name>
</gene>
<sequence length="72" mass="8309">MIFTTKEFELYNKAGAEMVSYLCISKIKLIILKCRIKIIWYESKSNFMGFIINFNISDYGKSTSKNPAVGWA</sequence>